<reference evidence="2 3" key="1">
    <citation type="submission" date="2021-01" db="EMBL/GenBank/DDBJ databases">
        <title>Brevundimonas vitis sp. nov., an bacterium isolated from grape (Vitis vinifera).</title>
        <authorList>
            <person name="Jiang L."/>
            <person name="Lee J."/>
        </authorList>
    </citation>
    <scope>NUCLEOTIDE SEQUENCE [LARGE SCALE GENOMIC DNA]</scope>
    <source>
        <strain evidence="2 3">GRTSA-9</strain>
    </source>
</reference>
<feature type="chain" id="PRO_5046208621" description="Tip attachment protein J domain-containing protein" evidence="1">
    <location>
        <begin position="21"/>
        <end position="605"/>
    </location>
</feature>
<evidence type="ECO:0000313" key="2">
    <source>
        <dbReference type="EMBL" id="QQQ19840.1"/>
    </source>
</evidence>
<accession>A0ABX7BQU9</accession>
<protein>
    <recommendedName>
        <fullName evidence="4">Tip attachment protein J domain-containing protein</fullName>
    </recommendedName>
</protein>
<proteinExistence type="predicted"/>
<feature type="signal peptide" evidence="1">
    <location>
        <begin position="1"/>
        <end position="20"/>
    </location>
</feature>
<dbReference type="RefSeq" id="WP_201104286.1">
    <property type="nucleotide sequence ID" value="NZ_CP067977.1"/>
</dbReference>
<evidence type="ECO:0000256" key="1">
    <source>
        <dbReference type="SAM" id="SignalP"/>
    </source>
</evidence>
<dbReference type="Proteomes" id="UP000595448">
    <property type="component" value="Chromosome"/>
</dbReference>
<dbReference type="EMBL" id="CP067977">
    <property type="protein sequence ID" value="QQQ19840.1"/>
    <property type="molecule type" value="Genomic_DNA"/>
</dbReference>
<sequence length="605" mass="63408">MPQVAAAVGSAITYVANASAAVASGTASFAQAVTVAAVQAGLAFGTQAAIGMLGGAGREEGKPTDFRLDPDAGIVTAYGRVGCAGNIVHRVAYGLDNKYQTLFCTVSTGPIKGFVSFEADDEVTTFDPTYGKSISGSHEGYMWLQTRLGTQPDTALTAPTGPGSDPTGPPDWDSDNRFSGFAGFAITLLENEKQSEYGGGVVKPLHVIDGVYGWDPRLDSTYPGGDGPCRLLDPTTWVFLQRPPLVGLNWSIGVWAGASGGGTYGVPYACKLINGIGAQVEGIDVASFVAAENVADVRDWKITASPSSKDDKYAVLTQMLQAAGCVPSRTAGRIACVNLAEEVPSLVTVTAADTAGPVEITLGQSRLERKNAITPRHTSAGHRWEMVPLKPISDDAWIADDGGLRPLAVDYPMVPEHNQAAALAYLDVAGAREKITGTVPFKPHMRRIAPGHCFTFDDSNLLLAGVKVRCLKRSYDPMTASVKITFRQETDAKHETALTKVGVAPPVSGTVSPPPPLVSAPTEFEASATDGIVTLGWRNPTSPFFDSVAVVRDGSVIDIVAGAPGSFVEIDDSPPAGASYSYWIYAIDITAEFSAIVGPLTVIVP</sequence>
<name>A0ABX7BQU9_9CAUL</name>
<gene>
    <name evidence="2" type="ORF">JIP62_07070</name>
</gene>
<keyword evidence="1" id="KW-0732">Signal</keyword>
<evidence type="ECO:0000313" key="3">
    <source>
        <dbReference type="Proteomes" id="UP000595448"/>
    </source>
</evidence>
<evidence type="ECO:0008006" key="4">
    <source>
        <dbReference type="Google" id="ProtNLM"/>
    </source>
</evidence>
<organism evidence="2 3">
    <name type="scientific">Brevundimonas vitisensis</name>
    <dbReference type="NCBI Taxonomy" id="2800818"/>
    <lineage>
        <taxon>Bacteria</taxon>
        <taxon>Pseudomonadati</taxon>
        <taxon>Pseudomonadota</taxon>
        <taxon>Alphaproteobacteria</taxon>
        <taxon>Caulobacterales</taxon>
        <taxon>Caulobacteraceae</taxon>
        <taxon>Brevundimonas</taxon>
    </lineage>
</organism>
<keyword evidence="3" id="KW-1185">Reference proteome</keyword>